<dbReference type="Pfam" id="PF22117">
    <property type="entry name" value="Fer4_Nqo3"/>
    <property type="match status" value="1"/>
</dbReference>
<dbReference type="InterPro" id="IPR036010">
    <property type="entry name" value="2Fe-2S_ferredoxin-like_sf"/>
</dbReference>
<dbReference type="PROSITE" id="PS00641">
    <property type="entry name" value="COMPLEX1_75K_1"/>
    <property type="match status" value="1"/>
</dbReference>
<comment type="cofactor">
    <cofactor evidence="1 11">
        <name>[4Fe-4S] cluster</name>
        <dbReference type="ChEBI" id="CHEBI:49883"/>
    </cofactor>
</comment>
<evidence type="ECO:0000313" key="17">
    <source>
        <dbReference type="Proteomes" id="UP000051494"/>
    </source>
</evidence>
<keyword evidence="15" id="KW-0560">Oxidoreductase</keyword>
<dbReference type="Gene3D" id="3.40.50.740">
    <property type="match status" value="2"/>
</dbReference>
<dbReference type="GO" id="GO:0048038">
    <property type="term" value="F:quinone binding"/>
    <property type="evidence" value="ECO:0007669"/>
    <property type="project" value="UniProtKB-UniRule"/>
</dbReference>
<evidence type="ECO:0000256" key="4">
    <source>
        <dbReference type="ARBA" id="ARBA00022723"/>
    </source>
</evidence>
<dbReference type="InterPro" id="IPR006963">
    <property type="entry name" value="Mopterin_OxRdtase_4Fe-4S_dom"/>
</dbReference>
<evidence type="ECO:0000313" key="16">
    <source>
        <dbReference type="EMBL" id="MCS5707842.1"/>
    </source>
</evidence>
<organism evidence="15">
    <name type="scientific">Candidatus Berkiella cookevillensis</name>
    <dbReference type="NCBI Taxonomy" id="437022"/>
    <lineage>
        <taxon>Bacteria</taxon>
        <taxon>Pseudomonadati</taxon>
        <taxon>Pseudomonadota</taxon>
        <taxon>Gammaproteobacteria</taxon>
        <taxon>Candidatus Berkiellales</taxon>
        <taxon>Candidatus Berkiellaceae</taxon>
        <taxon>Candidatus Berkiella</taxon>
    </lineage>
</organism>
<evidence type="ECO:0000256" key="9">
    <source>
        <dbReference type="ARBA" id="ARBA00026021"/>
    </source>
</evidence>
<dbReference type="GO" id="GO:0008137">
    <property type="term" value="F:NADH dehydrogenase (ubiquinone) activity"/>
    <property type="evidence" value="ECO:0007669"/>
    <property type="project" value="UniProtKB-UniRule"/>
</dbReference>
<dbReference type="GO" id="GO:0051539">
    <property type="term" value="F:4 iron, 4 sulfur cluster binding"/>
    <property type="evidence" value="ECO:0007669"/>
    <property type="project" value="UniProtKB-KW"/>
</dbReference>
<dbReference type="SUPFAM" id="SSF54862">
    <property type="entry name" value="4Fe-4S ferredoxins"/>
    <property type="match status" value="1"/>
</dbReference>
<sequence length="795" mass="87512">MVQIEIDGKPIKVNQGSMIIEVADKAGIPIPRFCYHEKLSIAANCRMCLVEVENAPKPLPACATPVSEGMKIRTCSKKAIDAQKAVMEFLLINHPLDCPICDQGGQCELQDVALGYGQSYSQFDEAKRSVKDKDIGPLISTEMTRCIHCTRCVRFGEEIAGQRELGATGRGEHMQIGTFIEQNVSSELSGNVVDLCPVGALTSKPFRFKARAWEMMAKSGVSAHDCVGSNIFYHTMRGNVIRAVPKDNEAVNEIWLSDRDRYSYEALYQNRLTDPLVKKDGVWQTVEWQEALKLITNKFQDIIDKKGAEAIGALLSPNITLEEGYLLQKVLRDKAIANIDHRLRQLSFSHQEHQVQPSLGVKFAALEEANAIVLVGCDVRFEAPLIAHRIRKAIKQGATVSVVNPLLIEFNFKVDHRLIEPQGNLAFSLAQLLKAAYQLNSNASLTMFEEVSQYLNTVTVSDEALSIAKQLLEGEKKHLILGAYALSSPQADWLCYLARALCEVTGASFGELSQGANSAGCWIAGVLPHKGAFLQATAKGKHAVEMLKNPLAGYLLVQVDPEYDFIDPALTQKALEKAECVVACSAFDSPSLRKYADIILPITPHTETKGTFVNAQGDWQGFEAVAAPLANSKPLWKVLRVLGNFWHIPNMDYESLTEVMAEIKEQYAKISVAKESLLQFKPATLAHVQSEQQILRLAPVPIYAVDPLVRNAKSLQQTVLAQSDKVWMNDQMAAEHGVKENDRIRIQQDGVASEPLSVQLSAGLPDKTILVHSAIQATGQLGAGYNFVKILSEKG</sequence>
<comment type="function">
    <text evidence="11">NDH-1 shuttles electrons from NADH, via FMN and iron-sulfur (Fe-S) centers, to quinones in the respiratory chain. Couples the redox reaction to proton translocation (for every two electrons transferred, four hydrogen ions are translocated across the cytoplasmic membrane), and thus conserves the redox energy in a proton gradient.</text>
</comment>
<evidence type="ECO:0000256" key="2">
    <source>
        <dbReference type="ARBA" id="ARBA00005404"/>
    </source>
</evidence>
<keyword evidence="3 11" id="KW-0004">4Fe-4S</keyword>
<dbReference type="OrthoDB" id="9810782at2"/>
<evidence type="ECO:0000259" key="12">
    <source>
        <dbReference type="PROSITE" id="PS51085"/>
    </source>
</evidence>
<evidence type="ECO:0000256" key="8">
    <source>
        <dbReference type="ARBA" id="ARBA00023027"/>
    </source>
</evidence>
<dbReference type="FunFam" id="3.10.20.740:FF:000001">
    <property type="entry name" value="NADH-quinone oxidoreductase subunit G"/>
    <property type="match status" value="1"/>
</dbReference>
<dbReference type="InterPro" id="IPR001041">
    <property type="entry name" value="2Fe-2S_ferredoxin-type"/>
</dbReference>
<dbReference type="AlphaFoldDB" id="A0A0Q9YP81"/>
<dbReference type="InterPro" id="IPR006656">
    <property type="entry name" value="Mopterin_OxRdtase"/>
</dbReference>
<dbReference type="PROSITE" id="PS51085">
    <property type="entry name" value="2FE2S_FER_2"/>
    <property type="match status" value="1"/>
</dbReference>
<dbReference type="PROSITE" id="PS51669">
    <property type="entry name" value="4FE4S_MOW_BIS_MGD"/>
    <property type="match status" value="1"/>
</dbReference>
<keyword evidence="4 11" id="KW-0479">Metal-binding</keyword>
<dbReference type="EMBL" id="LKHV01000006">
    <property type="protein sequence ID" value="KRG18580.1"/>
    <property type="molecule type" value="Genomic_DNA"/>
</dbReference>
<evidence type="ECO:0000256" key="3">
    <source>
        <dbReference type="ARBA" id="ARBA00022485"/>
    </source>
</evidence>
<evidence type="ECO:0000256" key="7">
    <source>
        <dbReference type="ARBA" id="ARBA00023014"/>
    </source>
</evidence>
<evidence type="ECO:0000259" key="13">
    <source>
        <dbReference type="PROSITE" id="PS51669"/>
    </source>
</evidence>
<dbReference type="InterPro" id="IPR019574">
    <property type="entry name" value="NADH_UbQ_OxRdtase_Gsu_4Fe4S-bd"/>
</dbReference>
<dbReference type="EC" id="7.1.1.-" evidence="11"/>
<keyword evidence="8 11" id="KW-0520">NAD</keyword>
<evidence type="ECO:0000256" key="1">
    <source>
        <dbReference type="ARBA" id="ARBA00001966"/>
    </source>
</evidence>
<keyword evidence="11" id="KW-0874">Quinone</keyword>
<comment type="similarity">
    <text evidence="2 11">Belongs to the complex I 75 kDa subunit family.</text>
</comment>
<name>A0A0Q9YP81_9GAMM</name>
<dbReference type="PROSITE" id="PS51839">
    <property type="entry name" value="4FE4S_HC3"/>
    <property type="match status" value="1"/>
</dbReference>
<dbReference type="FunFam" id="3.30.70.20:FF:000002">
    <property type="entry name" value="NADH-ubiquinone oxidoreductase 75 kDa subunit"/>
    <property type="match status" value="1"/>
</dbReference>
<reference evidence="16" key="3">
    <citation type="submission" date="2021-06" db="EMBL/GenBank/DDBJ databases">
        <title>Genomic Description and Analysis of Intracellular Bacteria, Candidatus Berkiella cookevillensis and Candidatus Berkiella aquae.</title>
        <authorList>
            <person name="Kidane D.T."/>
            <person name="Mehari Y.T."/>
            <person name="Rice F.C."/>
            <person name="Arivett B.A."/>
            <person name="Farone A.L."/>
            <person name="Berk S.G."/>
            <person name="Farone M.B."/>
        </authorList>
    </citation>
    <scope>NUCLEOTIDE SEQUENCE</scope>
    <source>
        <strain evidence="16">CC99</strain>
    </source>
</reference>
<evidence type="ECO:0000256" key="5">
    <source>
        <dbReference type="ARBA" id="ARBA00022967"/>
    </source>
</evidence>
<accession>A0A0Q9YP81</accession>
<comment type="subunit">
    <text evidence="9">Composed of 13 different subunits. Subunits NuoCD, E, F, and G constitute the peripheral sector of the complex.</text>
</comment>
<proteinExistence type="inferred from homology"/>
<reference evidence="15" key="1">
    <citation type="submission" date="2015-09" db="EMBL/GenBank/DDBJ databases">
        <title>Draft Genome Sequences of Two Novel Amoeba-resistant Intranuclear Bacteria, Candidatus Berkiella cookevillensis and Candidatus Berkiella aquae.</title>
        <authorList>
            <person name="Mehari Y.T."/>
            <person name="Arivett B.A."/>
            <person name="Farone A.L."/>
            <person name="Gunderson J.H."/>
            <person name="Farone M.B."/>
        </authorList>
    </citation>
    <scope>NUCLEOTIDE SEQUENCE [LARGE SCALE GENOMIC DNA]</scope>
    <source>
        <strain evidence="15">CC99</strain>
    </source>
</reference>
<dbReference type="Gene3D" id="3.40.228.10">
    <property type="entry name" value="Dimethylsulfoxide Reductase, domain 2"/>
    <property type="match status" value="1"/>
</dbReference>
<dbReference type="PROSITE" id="PS00642">
    <property type="entry name" value="COMPLEX1_75K_2"/>
    <property type="match status" value="1"/>
</dbReference>
<evidence type="ECO:0000256" key="11">
    <source>
        <dbReference type="RuleBase" id="RU003525"/>
    </source>
</evidence>
<dbReference type="CDD" id="cd00207">
    <property type="entry name" value="fer2"/>
    <property type="match status" value="1"/>
</dbReference>
<dbReference type="EMBL" id="LKHV02000001">
    <property type="protein sequence ID" value="MCS5707842.1"/>
    <property type="molecule type" value="Genomic_DNA"/>
</dbReference>
<dbReference type="SMART" id="SM00929">
    <property type="entry name" value="NADH-G_4Fe-4S_3"/>
    <property type="match status" value="1"/>
</dbReference>
<dbReference type="Proteomes" id="UP000051494">
    <property type="component" value="Unassembled WGS sequence"/>
</dbReference>
<keyword evidence="6 11" id="KW-0408">Iron</keyword>
<keyword evidence="5 11" id="KW-1278">Translocase</keyword>
<keyword evidence="11" id="KW-0001">2Fe-2S</keyword>
<dbReference type="GO" id="GO:0016020">
    <property type="term" value="C:membrane"/>
    <property type="evidence" value="ECO:0007669"/>
    <property type="project" value="InterPro"/>
</dbReference>
<dbReference type="InterPro" id="IPR010228">
    <property type="entry name" value="NADH_UbQ_OxRdtase_Gsu"/>
</dbReference>
<dbReference type="SUPFAM" id="SSF53706">
    <property type="entry name" value="Formate dehydrogenase/DMSO reductase, domains 1-3"/>
    <property type="match status" value="1"/>
</dbReference>
<dbReference type="GO" id="GO:0051537">
    <property type="term" value="F:2 iron, 2 sulfur cluster binding"/>
    <property type="evidence" value="ECO:0007669"/>
    <property type="project" value="UniProtKB-UniRule"/>
</dbReference>
<dbReference type="GO" id="GO:0042773">
    <property type="term" value="P:ATP synthesis coupled electron transport"/>
    <property type="evidence" value="ECO:0007669"/>
    <property type="project" value="InterPro"/>
</dbReference>
<dbReference type="SUPFAM" id="SSF54292">
    <property type="entry name" value="2Fe-2S ferredoxin-like"/>
    <property type="match status" value="1"/>
</dbReference>
<dbReference type="STRING" id="437022.CC99x_01466"/>
<dbReference type="PROSITE" id="PS00643">
    <property type="entry name" value="COMPLEX1_75K_3"/>
    <property type="match status" value="1"/>
</dbReference>
<dbReference type="Pfam" id="PF22151">
    <property type="entry name" value="Fer4_NDSU1"/>
    <property type="match status" value="1"/>
</dbReference>
<feature type="domain" description="4Fe-4S Mo/W bis-MGD-type" evidence="13">
    <location>
        <begin position="215"/>
        <end position="271"/>
    </location>
</feature>
<dbReference type="GO" id="GO:0016651">
    <property type="term" value="F:oxidoreductase activity, acting on NAD(P)H"/>
    <property type="evidence" value="ECO:0007669"/>
    <property type="project" value="InterPro"/>
</dbReference>
<dbReference type="Pfam" id="PF13510">
    <property type="entry name" value="Fer2_4"/>
    <property type="match status" value="1"/>
</dbReference>
<dbReference type="Pfam" id="PF00384">
    <property type="entry name" value="Molybdopterin"/>
    <property type="match status" value="1"/>
</dbReference>
<keyword evidence="7 11" id="KW-0411">Iron-sulfur</keyword>
<dbReference type="InterPro" id="IPR050123">
    <property type="entry name" value="Prok_molybdopt-oxidoreductase"/>
</dbReference>
<dbReference type="RefSeq" id="WP_057624562.1">
    <property type="nucleotide sequence ID" value="NZ_LKHV02000001.1"/>
</dbReference>
<dbReference type="Pfam" id="PF10588">
    <property type="entry name" value="NADH-G_4Fe-4S_3"/>
    <property type="match status" value="1"/>
</dbReference>
<dbReference type="NCBIfam" id="TIGR01973">
    <property type="entry name" value="NuoG"/>
    <property type="match status" value="1"/>
</dbReference>
<dbReference type="InterPro" id="IPR000283">
    <property type="entry name" value="NADH_UbQ_OxRdtase_75kDa_su_CS"/>
</dbReference>
<dbReference type="PATRIC" id="fig|1590042.3.peg.1491"/>
<dbReference type="Gene3D" id="3.10.20.740">
    <property type="match status" value="1"/>
</dbReference>
<dbReference type="Gene3D" id="3.30.70.20">
    <property type="match status" value="1"/>
</dbReference>
<evidence type="ECO:0000259" key="14">
    <source>
        <dbReference type="PROSITE" id="PS51839"/>
    </source>
</evidence>
<reference evidence="16" key="2">
    <citation type="journal article" date="2016" name="Genome Announc.">
        <title>Draft Genome Sequences of Two Novel Amoeba-Resistant Intranuclear Bacteria, 'Candidatus Berkiella cookevillensis' and 'Candidatus Berkiella aquae'.</title>
        <authorList>
            <person name="Mehari Y.T."/>
            <person name="Arivett B.A."/>
            <person name="Farone A.L."/>
            <person name="Gunderson J.H."/>
            <person name="Farone M.B."/>
        </authorList>
    </citation>
    <scope>NUCLEOTIDE SEQUENCE</scope>
    <source>
        <strain evidence="16">CC99</strain>
    </source>
</reference>
<comment type="cofactor">
    <cofactor evidence="11">
        <name>[2Fe-2S] cluster</name>
        <dbReference type="ChEBI" id="CHEBI:190135"/>
    </cofactor>
    <text evidence="11">Binds 1 [2Fe-2S] cluster per subunit.</text>
</comment>
<dbReference type="Gene3D" id="2.40.40.20">
    <property type="match status" value="1"/>
</dbReference>
<dbReference type="GO" id="GO:0046872">
    <property type="term" value="F:metal ion binding"/>
    <property type="evidence" value="ECO:0007669"/>
    <property type="project" value="UniProtKB-UniRule"/>
</dbReference>
<feature type="domain" description="4Fe-4S His(Cys)3-ligated-type" evidence="14">
    <location>
        <begin position="78"/>
        <end position="117"/>
    </location>
</feature>
<protein>
    <recommendedName>
        <fullName evidence="11">NADH-quinone oxidoreductase</fullName>
        <ecNumber evidence="11">7.1.1.-</ecNumber>
    </recommendedName>
</protein>
<keyword evidence="17" id="KW-1185">Reference proteome</keyword>
<evidence type="ECO:0000256" key="6">
    <source>
        <dbReference type="ARBA" id="ARBA00023004"/>
    </source>
</evidence>
<gene>
    <name evidence="15" type="primary">nqo3</name>
    <name evidence="16" type="synonym">nuoG</name>
    <name evidence="16" type="ORF">CC99x_002880</name>
    <name evidence="15" type="ORF">CC99x_01466</name>
</gene>
<evidence type="ECO:0000313" key="15">
    <source>
        <dbReference type="EMBL" id="KRG18580.1"/>
    </source>
</evidence>
<feature type="domain" description="2Fe-2S ferredoxin-type" evidence="12">
    <location>
        <begin position="1"/>
        <end position="78"/>
    </location>
</feature>
<dbReference type="InterPro" id="IPR054351">
    <property type="entry name" value="NADH_UbQ_OxRdtase_ferredoxin"/>
</dbReference>
<comment type="caution">
    <text evidence="15">The sequence shown here is derived from an EMBL/GenBank/DDBJ whole genome shotgun (WGS) entry which is preliminary data.</text>
</comment>
<dbReference type="PANTHER" id="PTHR43105:SF13">
    <property type="entry name" value="NADH-UBIQUINONE OXIDOREDUCTASE 75 KDA SUBUNIT, MITOCHONDRIAL"/>
    <property type="match status" value="1"/>
</dbReference>
<comment type="catalytic activity">
    <reaction evidence="10 11">
        <text>a quinone + NADH + 5 H(+)(in) = a quinol + NAD(+) + 4 H(+)(out)</text>
        <dbReference type="Rhea" id="RHEA:57888"/>
        <dbReference type="ChEBI" id="CHEBI:15378"/>
        <dbReference type="ChEBI" id="CHEBI:24646"/>
        <dbReference type="ChEBI" id="CHEBI:57540"/>
        <dbReference type="ChEBI" id="CHEBI:57945"/>
        <dbReference type="ChEBI" id="CHEBI:132124"/>
    </reaction>
</comment>
<evidence type="ECO:0000256" key="10">
    <source>
        <dbReference type="ARBA" id="ARBA00047712"/>
    </source>
</evidence>
<dbReference type="PANTHER" id="PTHR43105">
    <property type="entry name" value="RESPIRATORY NITRATE REDUCTASE"/>
    <property type="match status" value="1"/>
</dbReference>